<evidence type="ECO:0000313" key="1">
    <source>
        <dbReference type="EMBL" id="GAH60446.1"/>
    </source>
</evidence>
<gene>
    <name evidence="1" type="ORF">S03H2_33081</name>
</gene>
<organism evidence="1">
    <name type="scientific">marine sediment metagenome</name>
    <dbReference type="NCBI Taxonomy" id="412755"/>
    <lineage>
        <taxon>unclassified sequences</taxon>
        <taxon>metagenomes</taxon>
        <taxon>ecological metagenomes</taxon>
    </lineage>
</organism>
<feature type="non-terminal residue" evidence="1">
    <location>
        <position position="1"/>
    </location>
</feature>
<comment type="caution">
    <text evidence="1">The sequence shown here is derived from an EMBL/GenBank/DDBJ whole genome shotgun (WGS) entry which is preliminary data.</text>
</comment>
<proteinExistence type="predicted"/>
<sequence length="31" mass="3460">IPPVVRNRLGIKIGDDVTVVIEKRKNESQEG</sequence>
<name>X1GRF2_9ZZZZ</name>
<accession>X1GRF2</accession>
<dbReference type="EMBL" id="BARU01020123">
    <property type="protein sequence ID" value="GAH60446.1"/>
    <property type="molecule type" value="Genomic_DNA"/>
</dbReference>
<reference evidence="1" key="1">
    <citation type="journal article" date="2014" name="Front. Microbiol.">
        <title>High frequency of phylogenetically diverse reductive dehalogenase-homologous genes in deep subseafloor sedimentary metagenomes.</title>
        <authorList>
            <person name="Kawai M."/>
            <person name="Futagami T."/>
            <person name="Toyoda A."/>
            <person name="Takaki Y."/>
            <person name="Nishi S."/>
            <person name="Hori S."/>
            <person name="Arai W."/>
            <person name="Tsubouchi T."/>
            <person name="Morono Y."/>
            <person name="Uchiyama I."/>
            <person name="Ito T."/>
            <person name="Fujiyama A."/>
            <person name="Inagaki F."/>
            <person name="Takami H."/>
        </authorList>
    </citation>
    <scope>NUCLEOTIDE SEQUENCE</scope>
    <source>
        <strain evidence="1">Expedition CK06-06</strain>
    </source>
</reference>
<dbReference type="AlphaFoldDB" id="X1GRF2"/>
<protein>
    <submittedName>
        <fullName evidence="1">Uncharacterized protein</fullName>
    </submittedName>
</protein>